<keyword evidence="2" id="KW-1185">Reference proteome</keyword>
<gene>
    <name evidence="1" type="ORF">M404DRAFT_1000891</name>
</gene>
<evidence type="ECO:0000313" key="1">
    <source>
        <dbReference type="EMBL" id="KIO04067.1"/>
    </source>
</evidence>
<dbReference type="EMBL" id="KN831973">
    <property type="protein sequence ID" value="KIO04067.1"/>
    <property type="molecule type" value="Genomic_DNA"/>
</dbReference>
<evidence type="ECO:0000313" key="2">
    <source>
        <dbReference type="Proteomes" id="UP000054217"/>
    </source>
</evidence>
<dbReference type="Proteomes" id="UP000054217">
    <property type="component" value="Unassembled WGS sequence"/>
</dbReference>
<dbReference type="AlphaFoldDB" id="A0A0C3K3G3"/>
<sequence>MLRSFEDPAYTSVQPCPTTLLFVFAGHQPQFDFSVGMDADLVVIIRRACIELDQPTPHALAESTRASNLLPATNKVVVLDSHYSTKHRRQRHSHTPLACKNTKAKQVFLCARKTVNAGPDRTGTTRKVSY</sequence>
<proteinExistence type="predicted"/>
<organism evidence="1 2">
    <name type="scientific">Pisolithus tinctorius Marx 270</name>
    <dbReference type="NCBI Taxonomy" id="870435"/>
    <lineage>
        <taxon>Eukaryota</taxon>
        <taxon>Fungi</taxon>
        <taxon>Dikarya</taxon>
        <taxon>Basidiomycota</taxon>
        <taxon>Agaricomycotina</taxon>
        <taxon>Agaricomycetes</taxon>
        <taxon>Agaricomycetidae</taxon>
        <taxon>Boletales</taxon>
        <taxon>Sclerodermatineae</taxon>
        <taxon>Pisolithaceae</taxon>
        <taxon>Pisolithus</taxon>
    </lineage>
</organism>
<protein>
    <submittedName>
        <fullName evidence="1">Uncharacterized protein</fullName>
    </submittedName>
</protein>
<dbReference type="InParanoid" id="A0A0C3K3G3"/>
<dbReference type="HOGENOM" id="CLU_1939011_0_0_1"/>
<reference evidence="1 2" key="1">
    <citation type="submission" date="2014-04" db="EMBL/GenBank/DDBJ databases">
        <authorList>
            <consortium name="DOE Joint Genome Institute"/>
            <person name="Kuo A."/>
            <person name="Kohler A."/>
            <person name="Costa M.D."/>
            <person name="Nagy L.G."/>
            <person name="Floudas D."/>
            <person name="Copeland A."/>
            <person name="Barry K.W."/>
            <person name="Cichocki N."/>
            <person name="Veneault-Fourrey C."/>
            <person name="LaButti K."/>
            <person name="Lindquist E.A."/>
            <person name="Lipzen A."/>
            <person name="Lundell T."/>
            <person name="Morin E."/>
            <person name="Murat C."/>
            <person name="Sun H."/>
            <person name="Tunlid A."/>
            <person name="Henrissat B."/>
            <person name="Grigoriev I.V."/>
            <person name="Hibbett D.S."/>
            <person name="Martin F."/>
            <person name="Nordberg H.P."/>
            <person name="Cantor M.N."/>
            <person name="Hua S.X."/>
        </authorList>
    </citation>
    <scope>NUCLEOTIDE SEQUENCE [LARGE SCALE GENOMIC DNA]</scope>
    <source>
        <strain evidence="1 2">Marx 270</strain>
    </source>
</reference>
<reference evidence="2" key="2">
    <citation type="submission" date="2015-01" db="EMBL/GenBank/DDBJ databases">
        <title>Evolutionary Origins and Diversification of the Mycorrhizal Mutualists.</title>
        <authorList>
            <consortium name="DOE Joint Genome Institute"/>
            <consortium name="Mycorrhizal Genomics Consortium"/>
            <person name="Kohler A."/>
            <person name="Kuo A."/>
            <person name="Nagy L.G."/>
            <person name="Floudas D."/>
            <person name="Copeland A."/>
            <person name="Barry K.W."/>
            <person name="Cichocki N."/>
            <person name="Veneault-Fourrey C."/>
            <person name="LaButti K."/>
            <person name="Lindquist E.A."/>
            <person name="Lipzen A."/>
            <person name="Lundell T."/>
            <person name="Morin E."/>
            <person name="Murat C."/>
            <person name="Riley R."/>
            <person name="Ohm R."/>
            <person name="Sun H."/>
            <person name="Tunlid A."/>
            <person name="Henrissat B."/>
            <person name="Grigoriev I.V."/>
            <person name="Hibbett D.S."/>
            <person name="Martin F."/>
        </authorList>
    </citation>
    <scope>NUCLEOTIDE SEQUENCE [LARGE SCALE GENOMIC DNA]</scope>
    <source>
        <strain evidence="2">Marx 270</strain>
    </source>
</reference>
<name>A0A0C3K3G3_PISTI</name>
<accession>A0A0C3K3G3</accession>